<keyword evidence="2" id="KW-1185">Reference proteome</keyword>
<evidence type="ECO:0000313" key="2">
    <source>
        <dbReference type="Proteomes" id="UP000002079"/>
    </source>
</evidence>
<protein>
    <submittedName>
        <fullName evidence="1">DNA primase</fullName>
    </submittedName>
</protein>
<organism evidence="1 2">
    <name type="scientific">Xanthomonas phage OP1</name>
    <dbReference type="NCBI Taxonomy" id="2994040"/>
    <lineage>
        <taxon>Viruses</taxon>
        <taxon>Duplodnaviria</taxon>
        <taxon>Heunggongvirae</taxon>
        <taxon>Uroviricota</taxon>
        <taxon>Caudoviricetes</taxon>
        <taxon>Xipdecavirus</taxon>
        <taxon>Xipdecavirus OP1</taxon>
    </lineage>
</organism>
<evidence type="ECO:0000313" key="1">
    <source>
        <dbReference type="EMBL" id="BAE72747.1"/>
    </source>
</evidence>
<dbReference type="SUPFAM" id="SSF56731">
    <property type="entry name" value="DNA primase core"/>
    <property type="match status" value="1"/>
</dbReference>
<dbReference type="Proteomes" id="UP000002079">
    <property type="component" value="Segment"/>
</dbReference>
<dbReference type="Gene3D" id="3.40.1360.10">
    <property type="match status" value="1"/>
</dbReference>
<dbReference type="RefSeq" id="YP_453600.1">
    <property type="nucleotide sequence ID" value="NC_007709.1"/>
</dbReference>
<dbReference type="OrthoDB" id="5323at10239"/>
<name>Q2NPE9_9CAUD</name>
<dbReference type="GeneID" id="5142508"/>
<reference evidence="2" key="2">
    <citation type="journal article" date="2006" name="J. Gen. Plant Pathol.">
        <title>Bacteriophage OP1, lytic for Xanthomonas oryzae pv. oryzae, changes its host range by duplication and deletion of the small domain in the deduced tail fiber gene..</title>
        <authorList>
            <person name="Inoue Y."/>
            <person name="Matsuura T."/>
            <person name="Ohara T."/>
            <person name="Azegami K."/>
        </authorList>
    </citation>
    <scope>NUCLEOTIDE SEQUENCE [LARGE SCALE GENOMIC DNA]</scope>
</reference>
<reference evidence="1 2" key="1">
    <citation type="journal article" date="2006" name="J. Gen. Plant Pathol.">
        <title>Bacteriophage OP1, lytic for Xanthomonas oryzae pv. oryzae, changes its host range by duplication and deletion of the small domain in the deduced tail fiber gene.</title>
        <authorList>
            <person name="Inoue Y."/>
            <person name="Matsuura T."/>
            <person name="Ohara T."/>
            <person name="Azegami K."/>
        </authorList>
    </citation>
    <scope>NUCLEOTIDE SEQUENCE [LARGE SCALE GENOMIC DNA]</scope>
</reference>
<dbReference type="EMBL" id="AP008979">
    <property type="protein sequence ID" value="BAE72747.1"/>
    <property type="molecule type" value="Genomic_DNA"/>
</dbReference>
<sequence length="282" mass="31472">MTMATRMTDEEWLPQAQSLLLGGRTRATGCHKECGSGSAGTLGLYREGNELSAYCHRCGAYGSQKASESQEEMLRRLTAAEAQQQITAELPECTSTDPADWPKELSHWCFKHGLHTPRIRELGLYYSKKLDRLVLPLYDQDGRLSYWQARSQTLKPKWLGPPIDKRGLIVQYGKGHGSYIVLTEDAISAYKVGLVCEAWPLLGTKLHPRHAAKLLELGKPVIVWLDNDAAHSSGSNPGQVAAQAIVKQLRAYGLTCYNVVADKDPKCYDRYQIRKIIDEVVN</sequence>
<dbReference type="KEGG" id="vg:5142508"/>
<dbReference type="InterPro" id="IPR034154">
    <property type="entry name" value="TOPRIM_DnaG/twinkle"/>
</dbReference>
<dbReference type="CDD" id="cd01029">
    <property type="entry name" value="TOPRIM_primases"/>
    <property type="match status" value="1"/>
</dbReference>
<proteinExistence type="predicted"/>
<accession>Q2NPE9</accession>